<accession>A0A2T5XSS8</accession>
<organism evidence="1 2">
    <name type="scientific">Capnocytophaga leadbetteri</name>
    <dbReference type="NCBI Taxonomy" id="327575"/>
    <lineage>
        <taxon>Bacteria</taxon>
        <taxon>Pseudomonadati</taxon>
        <taxon>Bacteroidota</taxon>
        <taxon>Flavobacteriia</taxon>
        <taxon>Flavobacteriales</taxon>
        <taxon>Flavobacteriaceae</taxon>
        <taxon>Capnocytophaga</taxon>
    </lineage>
</organism>
<evidence type="ECO:0000313" key="1">
    <source>
        <dbReference type="EMBL" id="PTX03701.1"/>
    </source>
</evidence>
<dbReference type="AlphaFoldDB" id="A0A2T5XSS8"/>
<name>A0A2T5XSS8_9FLAO</name>
<comment type="caution">
    <text evidence="1">The sequence shown here is derived from an EMBL/GenBank/DDBJ whole genome shotgun (WGS) entry which is preliminary data.</text>
</comment>
<reference evidence="1 2" key="1">
    <citation type="submission" date="2018-04" db="EMBL/GenBank/DDBJ databases">
        <title>Genomic Encyclopedia of Archaeal and Bacterial Type Strains, Phase II (KMG-II): from individual species to whole genera.</title>
        <authorList>
            <person name="Goeker M."/>
        </authorList>
    </citation>
    <scope>NUCLEOTIDE SEQUENCE [LARGE SCALE GENOMIC DNA]</scope>
    <source>
        <strain evidence="1 2">DSM 22902</strain>
    </source>
</reference>
<protein>
    <submittedName>
        <fullName evidence="1">Uncharacterized protein</fullName>
    </submittedName>
</protein>
<dbReference type="EMBL" id="QBKG01000013">
    <property type="protein sequence ID" value="PTX03701.1"/>
    <property type="molecule type" value="Genomic_DNA"/>
</dbReference>
<evidence type="ECO:0000313" key="2">
    <source>
        <dbReference type="Proteomes" id="UP000243985"/>
    </source>
</evidence>
<gene>
    <name evidence="1" type="ORF">C8P65_11328</name>
</gene>
<proteinExistence type="predicted"/>
<dbReference type="Proteomes" id="UP000243985">
    <property type="component" value="Unassembled WGS sequence"/>
</dbReference>
<sequence length="43" mass="4971">MLPFTKDKGTTFLVNNKIKIKALLLSQSNAFFVVNKIFRIIEE</sequence>